<dbReference type="STRING" id="158189.SpiBuddy_1733"/>
<protein>
    <submittedName>
        <fullName evidence="4">S-methyl-5'-thioadenosine phosphorylase</fullName>
        <ecNumber evidence="4">2.4.2.28</ecNumber>
    </submittedName>
</protein>
<dbReference type="InterPro" id="IPR010044">
    <property type="entry name" value="MTAP"/>
</dbReference>
<dbReference type="GO" id="GO:0019509">
    <property type="term" value="P:L-methionine salvage from methylthioadenosine"/>
    <property type="evidence" value="ECO:0007669"/>
    <property type="project" value="TreeGrafter"/>
</dbReference>
<dbReference type="eggNOG" id="COG0005">
    <property type="taxonomic scope" value="Bacteria"/>
</dbReference>
<dbReference type="Pfam" id="PF01048">
    <property type="entry name" value="PNP_UDP_1"/>
    <property type="match status" value="1"/>
</dbReference>
<keyword evidence="2 4" id="KW-0808">Transferase</keyword>
<dbReference type="PANTHER" id="PTHR42679">
    <property type="entry name" value="S-METHYL-5'-THIOADENOSINE PHOSPHORYLASE"/>
    <property type="match status" value="1"/>
</dbReference>
<dbReference type="Proteomes" id="UP000008466">
    <property type="component" value="Chromosome"/>
</dbReference>
<dbReference type="KEGG" id="sbu:SpiBuddy_1733"/>
<keyword evidence="5" id="KW-1185">Reference proteome</keyword>
<dbReference type="GO" id="GO:0009116">
    <property type="term" value="P:nucleoside metabolic process"/>
    <property type="evidence" value="ECO:0007669"/>
    <property type="project" value="InterPro"/>
</dbReference>
<dbReference type="GO" id="GO:0005829">
    <property type="term" value="C:cytosol"/>
    <property type="evidence" value="ECO:0007669"/>
    <property type="project" value="TreeGrafter"/>
</dbReference>
<keyword evidence="1 4" id="KW-0328">Glycosyltransferase</keyword>
<dbReference type="HOGENOM" id="CLU_054456_0_2_12"/>
<sequence length="235" mass="24644">MKAIIGGTGVDSLEGLTLKKTVVGTPYGKVALFVGDDLVFLPRHGSDHSVPPHLINYRANVAALAALGVQEAVGIYAVGSISKALEPGDIGIVSDFIDVSGGAREHTFHIGGSSGVRHCAMDEVFDVALSNRMKALAPYLKDAGVYVCTNGPRLETKAEIRMFAHMGCDVVGMTLATEVGLLAEAGIRTLALAYSINWAAGVEQANVSFIGDAQIEALKEQMTQLCCKALLISSN</sequence>
<proteinExistence type="predicted"/>
<reference evidence="5" key="1">
    <citation type="submission" date="2011-02" db="EMBL/GenBank/DDBJ databases">
        <title>Complete sequence of Spirochaeta sp. Buddy.</title>
        <authorList>
            <person name="Lucas S."/>
            <person name="Copeland A."/>
            <person name="Lapidus A."/>
            <person name="Cheng J.-F."/>
            <person name="Goodwin L."/>
            <person name="Pitluck S."/>
            <person name="Zeytun A."/>
            <person name="Detter J.C."/>
            <person name="Han C."/>
            <person name="Tapia R."/>
            <person name="Land M."/>
            <person name="Hauser L."/>
            <person name="Kyrpides N."/>
            <person name="Ivanova N."/>
            <person name="Mikhailova N."/>
            <person name="Pagani I."/>
            <person name="Ritalahti K.M."/>
            <person name="Loeffler F.E."/>
            <person name="Woyke T."/>
        </authorList>
    </citation>
    <scope>NUCLEOTIDE SEQUENCE [LARGE SCALE GENOMIC DNA]</scope>
    <source>
        <strain evidence="5">ATCC BAA-1886 / DSM 22777 / Buddy</strain>
    </source>
</reference>
<dbReference type="SUPFAM" id="SSF53167">
    <property type="entry name" value="Purine and uridine phosphorylases"/>
    <property type="match status" value="1"/>
</dbReference>
<dbReference type="OrthoDB" id="1523230at2"/>
<accession>F0RWC7</accession>
<organism evidence="4 5">
    <name type="scientific">Sphaerochaeta globosa (strain ATCC BAA-1886 / DSM 22777 / Buddy)</name>
    <name type="common">Spirochaeta sp. (strain Buddy)</name>
    <dbReference type="NCBI Taxonomy" id="158189"/>
    <lineage>
        <taxon>Bacteria</taxon>
        <taxon>Pseudomonadati</taxon>
        <taxon>Spirochaetota</taxon>
        <taxon>Spirochaetia</taxon>
        <taxon>Spirochaetales</taxon>
        <taxon>Sphaerochaetaceae</taxon>
        <taxon>Sphaerochaeta</taxon>
    </lineage>
</organism>
<dbReference type="GO" id="GO:0017061">
    <property type="term" value="F:S-methyl-5-thioadenosine phosphorylase activity"/>
    <property type="evidence" value="ECO:0007669"/>
    <property type="project" value="UniProtKB-EC"/>
</dbReference>
<dbReference type="RefSeq" id="WP_013607407.1">
    <property type="nucleotide sequence ID" value="NC_015152.1"/>
</dbReference>
<dbReference type="Gene3D" id="3.40.50.1580">
    <property type="entry name" value="Nucleoside phosphorylase domain"/>
    <property type="match status" value="1"/>
</dbReference>
<gene>
    <name evidence="4" type="ordered locus">SpiBuddy_1733</name>
</gene>
<dbReference type="EMBL" id="CP002541">
    <property type="protein sequence ID" value="ADY13558.1"/>
    <property type="molecule type" value="Genomic_DNA"/>
</dbReference>
<dbReference type="InterPro" id="IPR035994">
    <property type="entry name" value="Nucleoside_phosphorylase_sf"/>
</dbReference>
<evidence type="ECO:0000256" key="2">
    <source>
        <dbReference type="ARBA" id="ARBA00022679"/>
    </source>
</evidence>
<evidence type="ECO:0000313" key="5">
    <source>
        <dbReference type="Proteomes" id="UP000008466"/>
    </source>
</evidence>
<name>F0RWC7_SPHGB</name>
<dbReference type="AlphaFoldDB" id="F0RWC7"/>
<dbReference type="EC" id="2.4.2.28" evidence="4"/>
<feature type="domain" description="Nucleoside phosphorylase" evidence="3">
    <location>
        <begin position="3"/>
        <end position="217"/>
    </location>
</feature>
<evidence type="ECO:0000256" key="1">
    <source>
        <dbReference type="ARBA" id="ARBA00022676"/>
    </source>
</evidence>
<evidence type="ECO:0000313" key="4">
    <source>
        <dbReference type="EMBL" id="ADY13558.1"/>
    </source>
</evidence>
<dbReference type="PANTHER" id="PTHR42679:SF2">
    <property type="entry name" value="S-METHYL-5'-THIOADENOSINE PHOSPHORYLASE"/>
    <property type="match status" value="1"/>
</dbReference>
<evidence type="ECO:0000259" key="3">
    <source>
        <dbReference type="Pfam" id="PF01048"/>
    </source>
</evidence>
<dbReference type="InterPro" id="IPR000845">
    <property type="entry name" value="Nucleoside_phosphorylase_d"/>
</dbReference>
<dbReference type="CDD" id="cd09010">
    <property type="entry name" value="MTAP_SsMTAPII_like_MTIP"/>
    <property type="match status" value="1"/>
</dbReference>